<dbReference type="InterPro" id="IPR009279">
    <property type="entry name" value="Portal_Mu"/>
</dbReference>
<evidence type="ECO:0000313" key="2">
    <source>
        <dbReference type="Proteomes" id="UP000295626"/>
    </source>
</evidence>
<keyword evidence="2" id="KW-1185">Reference proteome</keyword>
<organism evidence="1 2">
    <name type="scientific">Micromonospora fluostatini</name>
    <dbReference type="NCBI Taxonomy" id="1629071"/>
    <lineage>
        <taxon>Bacteria</taxon>
        <taxon>Bacillati</taxon>
        <taxon>Actinomycetota</taxon>
        <taxon>Actinomycetes</taxon>
        <taxon>Micromonosporales</taxon>
        <taxon>Micromonosporaceae</taxon>
        <taxon>Micromonospora</taxon>
    </lineage>
</organism>
<feature type="non-terminal residue" evidence="1">
    <location>
        <position position="104"/>
    </location>
</feature>
<dbReference type="Proteomes" id="UP000295626">
    <property type="component" value="Unassembled WGS sequence"/>
</dbReference>
<name>A0ABY2DCE5_9ACTN</name>
<feature type="non-terminal residue" evidence="1">
    <location>
        <position position="1"/>
    </location>
</feature>
<dbReference type="EMBL" id="SMKE01001190">
    <property type="protein sequence ID" value="TDB78748.1"/>
    <property type="molecule type" value="Genomic_DNA"/>
</dbReference>
<protein>
    <submittedName>
        <fullName evidence="1">Uncharacterized protein</fullName>
    </submittedName>
</protein>
<dbReference type="Pfam" id="PF06074">
    <property type="entry name" value="Portal_Mu"/>
    <property type="match status" value="1"/>
</dbReference>
<sequence length="104" mass="11679">LTGIGWARLRKLAERMPRTIERIEAAPDGGLVSVLQYSSRTGGRAQPIPVSRLVAYVLDREGGNWLGRSVLRSCYKNWLIKDRLLRVQAQTIERNGMGVPLYEG</sequence>
<gene>
    <name evidence="1" type="ORF">E1091_19625</name>
</gene>
<reference evidence="1 2" key="1">
    <citation type="submission" date="2019-02" db="EMBL/GenBank/DDBJ databases">
        <title>Draft genome sequences of novel Actinobacteria.</title>
        <authorList>
            <person name="Sahin N."/>
            <person name="Ay H."/>
            <person name="Saygin H."/>
        </authorList>
    </citation>
    <scope>NUCLEOTIDE SEQUENCE [LARGE SCALE GENOMIC DNA]</scope>
    <source>
        <strain evidence="1 2">JCM 30529</strain>
    </source>
</reference>
<comment type="caution">
    <text evidence="1">The sequence shown here is derived from an EMBL/GenBank/DDBJ whole genome shotgun (WGS) entry which is preliminary data.</text>
</comment>
<accession>A0ABY2DCE5</accession>
<evidence type="ECO:0000313" key="1">
    <source>
        <dbReference type="EMBL" id="TDB78748.1"/>
    </source>
</evidence>
<proteinExistence type="predicted"/>